<gene>
    <name evidence="1" type="ORF">ACFP85_08745</name>
</gene>
<organism evidence="1 2">
    <name type="scientific">Pseudobowmanella zhangzhouensis</name>
    <dbReference type="NCBI Taxonomy" id="1537679"/>
    <lineage>
        <taxon>Bacteria</taxon>
        <taxon>Pseudomonadati</taxon>
        <taxon>Pseudomonadota</taxon>
        <taxon>Gammaproteobacteria</taxon>
        <taxon>Alteromonadales</taxon>
        <taxon>Alteromonadaceae</taxon>
    </lineage>
</organism>
<evidence type="ECO:0000313" key="2">
    <source>
        <dbReference type="Proteomes" id="UP001596364"/>
    </source>
</evidence>
<proteinExistence type="predicted"/>
<comment type="caution">
    <text evidence="1">The sequence shown here is derived from an EMBL/GenBank/DDBJ whole genome shotgun (WGS) entry which is preliminary data.</text>
</comment>
<dbReference type="GO" id="GO:0008168">
    <property type="term" value="F:methyltransferase activity"/>
    <property type="evidence" value="ECO:0007669"/>
    <property type="project" value="UniProtKB-KW"/>
</dbReference>
<evidence type="ECO:0000313" key="1">
    <source>
        <dbReference type="EMBL" id="MFC6440233.1"/>
    </source>
</evidence>
<dbReference type="RefSeq" id="WP_131258036.1">
    <property type="nucleotide sequence ID" value="NZ_JBHSUS010000001.1"/>
</dbReference>
<protein>
    <submittedName>
        <fullName evidence="1">Class I SAM-dependent methyltransferase</fullName>
    </submittedName>
</protein>
<dbReference type="GO" id="GO:0032259">
    <property type="term" value="P:methylation"/>
    <property type="evidence" value="ECO:0007669"/>
    <property type="project" value="UniProtKB-KW"/>
</dbReference>
<dbReference type="EMBL" id="JBHSUS010000001">
    <property type="protein sequence ID" value="MFC6440233.1"/>
    <property type="molecule type" value="Genomic_DNA"/>
</dbReference>
<dbReference type="PANTHER" id="PTHR43861">
    <property type="entry name" value="TRANS-ACONITATE 2-METHYLTRANSFERASE-RELATED"/>
    <property type="match status" value="1"/>
</dbReference>
<name>A0ABW1XJQ2_9ALTE</name>
<dbReference type="Proteomes" id="UP001596364">
    <property type="component" value="Unassembled WGS sequence"/>
</dbReference>
<dbReference type="SUPFAM" id="SSF53335">
    <property type="entry name" value="S-adenosyl-L-methionine-dependent methyltransferases"/>
    <property type="match status" value="1"/>
</dbReference>
<dbReference type="Pfam" id="PF13489">
    <property type="entry name" value="Methyltransf_23"/>
    <property type="match status" value="1"/>
</dbReference>
<keyword evidence="2" id="KW-1185">Reference proteome</keyword>
<sequence>MQPISMTPVQIGQAYDQITHLWLRDDFDRSNGISAHQQALNSVTQGKTALDIGCGCNGRLISLVQSHGFECHGIDVSAEMIRLSRAALPDVSFFHQDVLIWQPPRTYDFISAWDSLWHMSPIQQTQLINNMSHWLNPGGVLIFSFGGLEHPDEHRNAAMGPQLYYATLGITGYLSVLAANKLNLVFLQRPIAPDTHCYLIATKPVS</sequence>
<dbReference type="Gene3D" id="3.40.50.150">
    <property type="entry name" value="Vaccinia Virus protein VP39"/>
    <property type="match status" value="1"/>
</dbReference>
<keyword evidence="1" id="KW-0808">Transferase</keyword>
<accession>A0ABW1XJQ2</accession>
<reference evidence="2" key="1">
    <citation type="journal article" date="2019" name="Int. J. Syst. Evol. Microbiol.">
        <title>The Global Catalogue of Microorganisms (GCM) 10K type strain sequencing project: providing services to taxonomists for standard genome sequencing and annotation.</title>
        <authorList>
            <consortium name="The Broad Institute Genomics Platform"/>
            <consortium name="The Broad Institute Genome Sequencing Center for Infectious Disease"/>
            <person name="Wu L."/>
            <person name="Ma J."/>
        </authorList>
    </citation>
    <scope>NUCLEOTIDE SEQUENCE [LARGE SCALE GENOMIC DNA]</scope>
    <source>
        <strain evidence="2">CGMCC 1.16031</strain>
    </source>
</reference>
<keyword evidence="1" id="KW-0489">Methyltransferase</keyword>
<dbReference type="CDD" id="cd02440">
    <property type="entry name" value="AdoMet_MTases"/>
    <property type="match status" value="1"/>
</dbReference>
<dbReference type="InterPro" id="IPR029063">
    <property type="entry name" value="SAM-dependent_MTases_sf"/>
</dbReference>